<keyword evidence="3" id="KW-1185">Reference proteome</keyword>
<reference evidence="3" key="1">
    <citation type="journal article" date="2019" name="Int. J. Syst. Evol. Microbiol.">
        <title>The Global Catalogue of Microorganisms (GCM) 10K type strain sequencing project: providing services to taxonomists for standard genome sequencing and annotation.</title>
        <authorList>
            <consortium name="The Broad Institute Genomics Platform"/>
            <consortium name="The Broad Institute Genome Sequencing Center for Infectious Disease"/>
            <person name="Wu L."/>
            <person name="Ma J."/>
        </authorList>
    </citation>
    <scope>NUCLEOTIDE SEQUENCE [LARGE SCALE GENOMIC DNA]</scope>
    <source>
        <strain evidence="3">CGMCC 1.12770</strain>
    </source>
</reference>
<sequence>MKDPLVLTNPSIELKNAYLRFYQEWKQSGEDMVPWVIEKDPENFEDMITWLNHNKQGKNTNGFVANSTYWLVANDIVVGAVNIRHELTDKLFHSGGHIGYGIRPSERRKGYAAELLKLALLECKKLGISKVLVVCDEINEASKKTIIKNGGLRDKDFIEEDGNVLNRFWIET</sequence>
<evidence type="ECO:0000259" key="1">
    <source>
        <dbReference type="PROSITE" id="PS51186"/>
    </source>
</evidence>
<dbReference type="PANTHER" id="PTHR39173">
    <property type="entry name" value="ACETYLTRANSFERASE"/>
    <property type="match status" value="1"/>
</dbReference>
<dbReference type="Pfam" id="PF13302">
    <property type="entry name" value="Acetyltransf_3"/>
    <property type="match status" value="1"/>
</dbReference>
<accession>A0ABQ1ZBN8</accession>
<name>A0ABQ1ZBN8_9BACL</name>
<comment type="caution">
    <text evidence="2">The sequence shown here is derived from an EMBL/GenBank/DDBJ whole genome shotgun (WGS) entry which is preliminary data.</text>
</comment>
<dbReference type="Proteomes" id="UP000652153">
    <property type="component" value="Unassembled WGS sequence"/>
</dbReference>
<dbReference type="PROSITE" id="PS51186">
    <property type="entry name" value="GNAT"/>
    <property type="match status" value="1"/>
</dbReference>
<dbReference type="InterPro" id="IPR000182">
    <property type="entry name" value="GNAT_dom"/>
</dbReference>
<dbReference type="SUPFAM" id="SSF55729">
    <property type="entry name" value="Acyl-CoA N-acyltransferases (Nat)"/>
    <property type="match status" value="1"/>
</dbReference>
<gene>
    <name evidence="2" type="ORF">GCM10008014_24700</name>
</gene>
<evidence type="ECO:0000313" key="2">
    <source>
        <dbReference type="EMBL" id="GGH55239.1"/>
    </source>
</evidence>
<evidence type="ECO:0000313" key="3">
    <source>
        <dbReference type="Proteomes" id="UP000652153"/>
    </source>
</evidence>
<dbReference type="Gene3D" id="3.40.630.30">
    <property type="match status" value="1"/>
</dbReference>
<dbReference type="InterPro" id="IPR016181">
    <property type="entry name" value="Acyl_CoA_acyltransferase"/>
</dbReference>
<feature type="domain" description="N-acetyltransferase" evidence="1">
    <location>
        <begin position="12"/>
        <end position="171"/>
    </location>
</feature>
<proteinExistence type="predicted"/>
<dbReference type="EMBL" id="BMFU01000003">
    <property type="protein sequence ID" value="GGH55239.1"/>
    <property type="molecule type" value="Genomic_DNA"/>
</dbReference>
<protein>
    <submittedName>
        <fullName evidence="2">Acetyltransferase</fullName>
    </submittedName>
</protein>
<organism evidence="2 3">
    <name type="scientific">Paenibacillus silvae</name>
    <dbReference type="NCBI Taxonomy" id="1325358"/>
    <lineage>
        <taxon>Bacteria</taxon>
        <taxon>Bacillati</taxon>
        <taxon>Bacillota</taxon>
        <taxon>Bacilli</taxon>
        <taxon>Bacillales</taxon>
        <taxon>Paenibacillaceae</taxon>
        <taxon>Paenibacillus</taxon>
    </lineage>
</organism>
<dbReference type="PANTHER" id="PTHR39173:SF1">
    <property type="entry name" value="ACETYLTRANSFERASE"/>
    <property type="match status" value="1"/>
</dbReference>
<dbReference type="RefSeq" id="WP_229729823.1">
    <property type="nucleotide sequence ID" value="NZ_BMFU01000003.1"/>
</dbReference>